<dbReference type="PRINTS" id="PR00469">
    <property type="entry name" value="PNDRDTASEII"/>
</dbReference>
<feature type="domain" description="NADH:flavin oxidoreductase/NADH oxidase N-terminal" evidence="10">
    <location>
        <begin position="6"/>
        <end position="359"/>
    </location>
</feature>
<protein>
    <submittedName>
        <fullName evidence="12">NADH flavin oxidoreductase NADH oxidase</fullName>
    </submittedName>
</protein>
<evidence type="ECO:0000259" key="10">
    <source>
        <dbReference type="Pfam" id="PF00724"/>
    </source>
</evidence>
<dbReference type="SUPFAM" id="SSF51395">
    <property type="entry name" value="FMN-linked oxidoreductases"/>
    <property type="match status" value="1"/>
</dbReference>
<dbReference type="Gene3D" id="3.20.20.70">
    <property type="entry name" value="Aldolase class I"/>
    <property type="match status" value="1"/>
</dbReference>
<dbReference type="InterPro" id="IPR036188">
    <property type="entry name" value="FAD/NAD-bd_sf"/>
</dbReference>
<dbReference type="PATRIC" id="fig|1423801.4.peg.2073"/>
<dbReference type="Gene3D" id="3.50.50.60">
    <property type="entry name" value="FAD/NAD(P)-binding domain"/>
    <property type="match status" value="1"/>
</dbReference>
<keyword evidence="9" id="KW-0411">Iron-sulfur</keyword>
<evidence type="ECO:0000256" key="2">
    <source>
        <dbReference type="ARBA" id="ARBA00001966"/>
    </source>
</evidence>
<evidence type="ECO:0000256" key="4">
    <source>
        <dbReference type="ARBA" id="ARBA00022630"/>
    </source>
</evidence>
<dbReference type="PANTHER" id="PTHR42917">
    <property type="entry name" value="2,4-DIENOYL-COA REDUCTASE"/>
    <property type="match status" value="1"/>
</dbReference>
<dbReference type="OrthoDB" id="9772736at2"/>
<dbReference type="GO" id="GO:0051536">
    <property type="term" value="F:iron-sulfur cluster binding"/>
    <property type="evidence" value="ECO:0007669"/>
    <property type="project" value="UniProtKB-KW"/>
</dbReference>
<accession>A0A0R1UU72</accession>
<dbReference type="Pfam" id="PF00724">
    <property type="entry name" value="Oxidored_FMN"/>
    <property type="match status" value="1"/>
</dbReference>
<dbReference type="PRINTS" id="PR00368">
    <property type="entry name" value="FADPNR"/>
</dbReference>
<feature type="domain" description="FAD/NAD(P)-binding" evidence="11">
    <location>
        <begin position="408"/>
        <end position="655"/>
    </location>
</feature>
<comment type="cofactor">
    <cofactor evidence="1">
        <name>FMN</name>
        <dbReference type="ChEBI" id="CHEBI:58210"/>
    </cofactor>
</comment>
<gene>
    <name evidence="12" type="ORF">FD50_GL002029</name>
</gene>
<dbReference type="InterPro" id="IPR013785">
    <property type="entry name" value="Aldolase_TIM"/>
</dbReference>
<name>A0A0R1UU72_9LACO</name>
<dbReference type="RefSeq" id="WP_056961946.1">
    <property type="nucleotide sequence ID" value="NZ_AZFQ01000055.1"/>
</dbReference>
<evidence type="ECO:0000313" key="13">
    <source>
        <dbReference type="Proteomes" id="UP000051166"/>
    </source>
</evidence>
<dbReference type="Pfam" id="PF07992">
    <property type="entry name" value="Pyr_redox_2"/>
    <property type="match status" value="1"/>
</dbReference>
<evidence type="ECO:0000256" key="9">
    <source>
        <dbReference type="ARBA" id="ARBA00023014"/>
    </source>
</evidence>
<comment type="cofactor">
    <cofactor evidence="2">
        <name>[4Fe-4S] cluster</name>
        <dbReference type="ChEBI" id="CHEBI:49883"/>
    </cofactor>
</comment>
<reference evidence="12 13" key="1">
    <citation type="journal article" date="2015" name="Genome Announc.">
        <title>Expanding the biotechnology potential of lactobacilli through comparative genomics of 213 strains and associated genera.</title>
        <authorList>
            <person name="Sun Z."/>
            <person name="Harris H.M."/>
            <person name="McCann A."/>
            <person name="Guo C."/>
            <person name="Argimon S."/>
            <person name="Zhang W."/>
            <person name="Yang X."/>
            <person name="Jeffery I.B."/>
            <person name="Cooney J.C."/>
            <person name="Kagawa T.F."/>
            <person name="Liu W."/>
            <person name="Song Y."/>
            <person name="Salvetti E."/>
            <person name="Wrobel A."/>
            <person name="Rasinkangas P."/>
            <person name="Parkhill J."/>
            <person name="Rea M.C."/>
            <person name="O'Sullivan O."/>
            <person name="Ritari J."/>
            <person name="Douillard F.P."/>
            <person name="Paul Ross R."/>
            <person name="Yang R."/>
            <person name="Briner A.E."/>
            <person name="Felis G.E."/>
            <person name="de Vos W.M."/>
            <person name="Barrangou R."/>
            <person name="Klaenhammer T.R."/>
            <person name="Caufield P.W."/>
            <person name="Cui Y."/>
            <person name="Zhang H."/>
            <person name="O'Toole P.W."/>
        </authorList>
    </citation>
    <scope>NUCLEOTIDE SEQUENCE [LARGE SCALE GENOMIC DNA]</scope>
    <source>
        <strain evidence="12 13">DSM 16230</strain>
    </source>
</reference>
<evidence type="ECO:0000259" key="11">
    <source>
        <dbReference type="Pfam" id="PF07992"/>
    </source>
</evidence>
<proteinExistence type="inferred from homology"/>
<dbReference type="GO" id="GO:0010181">
    <property type="term" value="F:FMN binding"/>
    <property type="evidence" value="ECO:0007669"/>
    <property type="project" value="InterPro"/>
</dbReference>
<evidence type="ECO:0000256" key="5">
    <source>
        <dbReference type="ARBA" id="ARBA00022643"/>
    </source>
</evidence>
<keyword evidence="7" id="KW-0560">Oxidoreductase</keyword>
<dbReference type="GO" id="GO:0046872">
    <property type="term" value="F:metal ion binding"/>
    <property type="evidence" value="ECO:0007669"/>
    <property type="project" value="UniProtKB-KW"/>
</dbReference>
<dbReference type="AlphaFoldDB" id="A0A0R1UU72"/>
<evidence type="ECO:0000256" key="7">
    <source>
        <dbReference type="ARBA" id="ARBA00023002"/>
    </source>
</evidence>
<dbReference type="InterPro" id="IPR023753">
    <property type="entry name" value="FAD/NAD-binding_dom"/>
</dbReference>
<evidence type="ECO:0000256" key="3">
    <source>
        <dbReference type="ARBA" id="ARBA00011048"/>
    </source>
</evidence>
<keyword evidence="6" id="KW-0479">Metal-binding</keyword>
<dbReference type="Gene3D" id="3.40.50.720">
    <property type="entry name" value="NAD(P)-binding Rossmann-like Domain"/>
    <property type="match status" value="1"/>
</dbReference>
<comment type="caution">
    <text evidence="12">The sequence shown here is derived from an EMBL/GenBank/DDBJ whole genome shotgun (WGS) entry which is preliminary data.</text>
</comment>
<dbReference type="STRING" id="1423801.FD50_GL002029"/>
<dbReference type="InterPro" id="IPR001155">
    <property type="entry name" value="OxRdtase_FMN_N"/>
</dbReference>
<evidence type="ECO:0000256" key="8">
    <source>
        <dbReference type="ARBA" id="ARBA00023004"/>
    </source>
</evidence>
<evidence type="ECO:0000256" key="6">
    <source>
        <dbReference type="ARBA" id="ARBA00022723"/>
    </source>
</evidence>
<dbReference type="Proteomes" id="UP000051166">
    <property type="component" value="Unassembled WGS sequence"/>
</dbReference>
<dbReference type="GeneID" id="98309245"/>
<dbReference type="InterPro" id="IPR051793">
    <property type="entry name" value="NADH:flavin_oxidoreductase"/>
</dbReference>
<sequence length="689" mass="75772">MRYENLVKPGRIGTMRLRNRMIMPPMETWMATRDGMVTDKVVNYYGRRAEGGVALVTTEMINTTPGTMAFPGELTLAEDSYMPGMSRLARTIHAGGARASLQLCHAGVFAHNITSDLPAFTPSGIGTFQLPGAKLKVMTKAEIAQVVEDYGLAAARAKTCGFDAVEIHGAHGYLVNEFLSGYYNKRTDEYGGSLENRARFALEIIASIQKHCGRKFPIIFRLPGEEYLATGITLEVAKQYSQLFEKAGVAAVHVTIGTLESKYDDYMDVMRDKKKPEGNFLSKGVSSSVWIPPCYSPRGSALPMAAAIKKVVKIPVIAVNSISPEMGEKTLAAGNADFVALGRQSIADPDYPKKVMEGRGEDIRRCLRCNECQGSGMEWQSIQCSVNPEVSMEYSNFADVKPAETKRRIAVIGSGPAGMEAALTASKRGHEVVLFEKSNRLGGLLHFVGKPDFKADYRAYTQYMIHMVEKSRIDVRLNTEFNMEMLQDQHFDKYIVATGSEHFVPNIPGAHESHILNPMDVLDDEYPQDAHSFVVAGAGLVGCEVSMYLAEKGYQVTMTDILPEAGMAVMYYARWALDAKMKEDGIKIELRNKILSMDDDKITCLADKNRKPYAALSEKLPPDPTADFDGKQVEYKADAVICALGMRSNDPLSEQLINAGVAVEVIGDAVKPRKIMNAVQEGFQAGRRA</sequence>
<keyword evidence="13" id="KW-1185">Reference proteome</keyword>
<keyword evidence="8" id="KW-0408">Iron</keyword>
<dbReference type="SUPFAM" id="SSF51905">
    <property type="entry name" value="FAD/NAD(P)-binding domain"/>
    <property type="match status" value="1"/>
</dbReference>
<keyword evidence="5" id="KW-0288">FMN</keyword>
<dbReference type="GO" id="GO:0016491">
    <property type="term" value="F:oxidoreductase activity"/>
    <property type="evidence" value="ECO:0007669"/>
    <property type="project" value="UniProtKB-KW"/>
</dbReference>
<evidence type="ECO:0000256" key="1">
    <source>
        <dbReference type="ARBA" id="ARBA00001917"/>
    </source>
</evidence>
<organism evidence="12 13">
    <name type="scientific">Liquorilactobacillus satsumensis DSM 16230 = JCM 12392</name>
    <dbReference type="NCBI Taxonomy" id="1423801"/>
    <lineage>
        <taxon>Bacteria</taxon>
        <taxon>Bacillati</taxon>
        <taxon>Bacillota</taxon>
        <taxon>Bacilli</taxon>
        <taxon>Lactobacillales</taxon>
        <taxon>Lactobacillaceae</taxon>
        <taxon>Liquorilactobacillus</taxon>
    </lineage>
</organism>
<dbReference type="EMBL" id="AZFQ01000055">
    <property type="protein sequence ID" value="KRL96749.1"/>
    <property type="molecule type" value="Genomic_DNA"/>
</dbReference>
<evidence type="ECO:0000313" key="12">
    <source>
        <dbReference type="EMBL" id="KRL96749.1"/>
    </source>
</evidence>
<dbReference type="PANTHER" id="PTHR42917:SF2">
    <property type="entry name" value="2,4-DIENOYL-COA REDUCTASE [(2E)-ENOYL-COA-PRODUCING]"/>
    <property type="match status" value="1"/>
</dbReference>
<dbReference type="CDD" id="cd02803">
    <property type="entry name" value="OYE_like_FMN_family"/>
    <property type="match status" value="1"/>
</dbReference>
<comment type="similarity">
    <text evidence="3">In the N-terminal section; belongs to the NADH:flavin oxidoreductase/NADH oxidase family.</text>
</comment>
<keyword evidence="4" id="KW-0285">Flavoprotein</keyword>